<evidence type="ECO:0000256" key="11">
    <source>
        <dbReference type="ARBA" id="ARBA00023136"/>
    </source>
</evidence>
<evidence type="ECO:0000256" key="14">
    <source>
        <dbReference type="ARBA" id="ARBA00024169"/>
    </source>
</evidence>
<dbReference type="SUPFAM" id="SSF52943">
    <property type="entry name" value="ATP synthase (F1-ATPase), gamma subunit"/>
    <property type="match status" value="1"/>
</dbReference>
<comment type="subunit">
    <text evidence="18">Component of the ATP synthase complex composed at least of ATP5F1A/subunit alpha, ATP5F1B/subunit beta, ATP5MC1/subunit c (homooctomer), MT-ATP6/subunit a, MT-ATP8/subunit 8, ATP5ME/subunit e, ATP5MF/subunit f, ATP5MG/subunit g, ATP5MK/subunit k, ATP5MJ/subunit j, ATP5F1C/subunit gamma, ATP5F1D/subunit delta, ATP5F1E/subunit epsilon, ATP5PF/subunit F6, ATP5PB/subunit b, ATP5PD/subunit d, ATP5PO/subunit OSCP. ATP synthase complex consists of a soluble F(1) head domain (subunits alpha(3) and beta(3)) - the catalytic core - and a membrane F(0) domain - the membrane proton channel (subunits c, a, 8, e, f, g, k and j). These two domains are linked by a central stalk (subunits gamma, delta, and epsilon) rotating inside the F1 region and a stationary peripheral stalk (subunits F6, b, d, and OSCP). Interacts with DNAJC30; interaction is direct.</text>
</comment>
<sequence>MPNPFTNTAMPLGIALITFFWLHITAMKCRGWNYFHRYIDPIPLFLPINLITMWSGTLSLTLRLFGNALAGFCVVTLIYSGFGQLFSTTMAGLAITPIISPERKLYIFVTSTLGLCGAFNHNLFKFYDSVVSPEDDVIFIGEKGYRHYASRQHKAYTNFMHITSSMTYDDANEFRHWLDTLYREGQYKSVNVIYTKFKNSISMEVVNKQILPLTKDEIPPVNLENIEPMFEPDATQVVNLIAPHYMDALIYRIFLESNVSEQSARRNSMDNATSSADKLTQQLRLTYNKMRQAKITQEITEVVGGANATK</sequence>
<dbReference type="Ensembl" id="ENSJHYT00000004201.1">
    <property type="protein sequence ID" value="ENSJHYP00000003403.1"/>
    <property type="gene ID" value="ENSJHYG00000002804.1"/>
</dbReference>
<evidence type="ECO:0000256" key="17">
    <source>
        <dbReference type="ARBA" id="ARBA00058827"/>
    </source>
</evidence>
<accession>A0A8C5IGQ4</accession>
<evidence type="ECO:0000256" key="10">
    <source>
        <dbReference type="ARBA" id="ARBA00023065"/>
    </source>
</evidence>
<feature type="transmembrane region" description="Helical" evidence="23">
    <location>
        <begin position="44"/>
        <end position="62"/>
    </location>
</feature>
<reference evidence="24" key="1">
    <citation type="submission" date="2025-08" db="UniProtKB">
        <authorList>
            <consortium name="Ensembl"/>
        </authorList>
    </citation>
    <scope>IDENTIFICATION</scope>
</reference>
<comment type="similarity">
    <text evidence="4">Belongs to the ATPase gamma chain family.</text>
</comment>
<dbReference type="PRINTS" id="PR00126">
    <property type="entry name" value="ATPASEGAMMA"/>
</dbReference>
<evidence type="ECO:0000256" key="16">
    <source>
        <dbReference type="ARBA" id="ARBA00031408"/>
    </source>
</evidence>
<keyword evidence="12" id="KW-0139">CF(1)</keyword>
<evidence type="ECO:0000256" key="12">
    <source>
        <dbReference type="ARBA" id="ARBA00023196"/>
    </source>
</evidence>
<evidence type="ECO:0000256" key="2">
    <source>
        <dbReference type="ARBA" id="ARBA00004170"/>
    </source>
</evidence>
<feature type="transmembrane region" description="Helical" evidence="23">
    <location>
        <begin position="6"/>
        <end position="24"/>
    </location>
</feature>
<evidence type="ECO:0000313" key="24">
    <source>
        <dbReference type="Ensembl" id="ENSJHYP00000003403.1"/>
    </source>
</evidence>
<evidence type="ECO:0000256" key="13">
    <source>
        <dbReference type="ARBA" id="ARBA00023310"/>
    </source>
</evidence>
<dbReference type="AlphaFoldDB" id="A0A8C5IGQ4"/>
<keyword evidence="25" id="KW-1185">Reference proteome</keyword>
<dbReference type="Pfam" id="PF00231">
    <property type="entry name" value="ATP-synt"/>
    <property type="match status" value="1"/>
</dbReference>
<dbReference type="GO" id="GO:0045259">
    <property type="term" value="C:proton-transporting ATP synthase complex"/>
    <property type="evidence" value="ECO:0007669"/>
    <property type="project" value="UniProtKB-KW"/>
</dbReference>
<keyword evidence="6" id="KW-0138">CF(0)</keyword>
<evidence type="ECO:0000256" key="20">
    <source>
        <dbReference type="ARBA" id="ARBA00071611"/>
    </source>
</evidence>
<dbReference type="InterPro" id="IPR000568">
    <property type="entry name" value="ATP_synth_F0_asu"/>
</dbReference>
<comment type="similarity">
    <text evidence="3">Belongs to the ATPase A chain family.</text>
</comment>
<comment type="function">
    <text evidence="17">Subunit gamma, of the mitochondrial membrane ATP synthase complex (F(1)F(0) ATP synthase or Complex V) that produces ATP from ADP in the presence of a proton gradient across the membrane which is generated by electron transport complexes of the respiratory chain. ATP synthase complex consist of a soluble F(1) head domain - the catalytic core - and a membrane F(1) domain - the membrane proton channel. These two domains are linked by a central stalk rotating inside the F(1) region and a stationary peripheral stalk. During catalysis, ATP synthesis in the catalytic domain of F(1) is coupled via a rotary mechanism of the central stalk subunits to proton translocation. In vivo, can only synthesize ATP although its ATP hydrolase activity can be activated artificially in vitro. With the central stalk subunit delta, is essential for the biogenesis of F(1) catalytic part of the ATP synthase complex namely in the formation of F1 assembly intermediate.</text>
</comment>
<evidence type="ECO:0000256" key="8">
    <source>
        <dbReference type="ARBA" id="ARBA00022781"/>
    </source>
</evidence>
<keyword evidence="5" id="KW-0813">Transport</keyword>
<dbReference type="CDD" id="cd12151">
    <property type="entry name" value="F1-ATPase_gamma"/>
    <property type="match status" value="1"/>
</dbReference>
<dbReference type="InterPro" id="IPR035968">
    <property type="entry name" value="ATP_synth_F1_ATPase_gsu"/>
</dbReference>
<evidence type="ECO:0000256" key="23">
    <source>
        <dbReference type="SAM" id="Phobius"/>
    </source>
</evidence>
<dbReference type="InterPro" id="IPR000131">
    <property type="entry name" value="ATP_synth_F1_gsu"/>
</dbReference>
<keyword evidence="7 23" id="KW-0812">Transmembrane</keyword>
<evidence type="ECO:0000256" key="18">
    <source>
        <dbReference type="ARBA" id="ARBA00063051"/>
    </source>
</evidence>
<dbReference type="Gene3D" id="3.40.1380.10">
    <property type="match status" value="1"/>
</dbReference>
<evidence type="ECO:0000256" key="7">
    <source>
        <dbReference type="ARBA" id="ARBA00022692"/>
    </source>
</evidence>
<dbReference type="CDD" id="cd00310">
    <property type="entry name" value="ATP-synt_Fo_a_6"/>
    <property type="match status" value="1"/>
</dbReference>
<evidence type="ECO:0000313" key="25">
    <source>
        <dbReference type="Proteomes" id="UP000694408"/>
    </source>
</evidence>
<protein>
    <recommendedName>
        <fullName evidence="21">ATP synthase F(0) complex subunit a</fullName>
    </recommendedName>
    <alternativeName>
        <fullName evidence="20">ATP synthase F(1) complex subunit gamma, mitochondrial</fullName>
    </alternativeName>
    <alternativeName>
        <fullName evidence="16">ATP synthase F1 subunit gamma</fullName>
    </alternativeName>
    <alternativeName>
        <fullName evidence="15">F-ATPase gamma subunit</fullName>
    </alternativeName>
    <alternativeName>
        <fullName evidence="22">Proton-conducting channel, ATP synthase F(0) complex subunit a</fullName>
    </alternativeName>
</protein>
<evidence type="ECO:0000256" key="21">
    <source>
        <dbReference type="ARBA" id="ARBA00071928"/>
    </source>
</evidence>
<dbReference type="PANTHER" id="PTHR11693:SF22">
    <property type="entry name" value="ATP SYNTHASE SUBUNIT GAMMA, MITOCHONDRIAL"/>
    <property type="match status" value="1"/>
</dbReference>
<dbReference type="PANTHER" id="PTHR11693">
    <property type="entry name" value="ATP SYNTHASE GAMMA CHAIN"/>
    <property type="match status" value="1"/>
</dbReference>
<feature type="transmembrane region" description="Helical" evidence="23">
    <location>
        <begin position="68"/>
        <end position="93"/>
    </location>
</feature>
<evidence type="ECO:0000256" key="1">
    <source>
        <dbReference type="ARBA" id="ARBA00004141"/>
    </source>
</evidence>
<comment type="subunit">
    <text evidence="19">Component of the ATP synthase complex composed at least of ATP5F1A/subunit alpha, ATP5F1B/subunit beta, ATP5MC1/subunit c (homooctomer), MT-ATP6/subunit a, MT-ATP8/subunit 8, ATP5ME/subunit e, ATP5MF/subunit f, ATP5MG/subunit g, ATP5MK/subunit k, ATP5MJ/subunit j, ATP5F1C/subunit gamma, ATP5F1D/subunit delta, ATP5F1E/subunit epsilon, ATP5PF/subunit F6, ATP5PB/subunit b, ATP5PD/subunit d, ATP5PO/subunit OSCP. ATP synthase complex consists of a soluble F(1) head domain (subunits alpha(3) and beta(3)) - the catalytic core - and a membrane F(0) domain - the membrane proton channel (subunits c, a, 8, e, f, g, k and j). These two domains are linked by a central stalk (subunits gamma, delta, and epsilon) rotating inside the F1 region and a stationary peripheral stalk (subunits F6, b, d, and OSCP). Interacts with FLVCR2; this interaction occurs in the absence of heme and is disrupted upon heme binding.</text>
</comment>
<comment type="catalytic activity">
    <reaction evidence="14">
        <text>H(+)(in) = H(+)(out)</text>
        <dbReference type="Rhea" id="RHEA:34979"/>
        <dbReference type="ChEBI" id="CHEBI:15378"/>
    </reaction>
</comment>
<reference evidence="24" key="2">
    <citation type="submission" date="2025-09" db="UniProtKB">
        <authorList>
            <consortium name="Ensembl"/>
        </authorList>
    </citation>
    <scope>IDENTIFICATION</scope>
</reference>
<keyword evidence="13" id="KW-0066">ATP synthesis</keyword>
<dbReference type="Proteomes" id="UP000694408">
    <property type="component" value="Unplaced"/>
</dbReference>
<evidence type="ECO:0000256" key="15">
    <source>
        <dbReference type="ARBA" id="ARBA00031066"/>
    </source>
</evidence>
<dbReference type="InterPro" id="IPR023632">
    <property type="entry name" value="ATP_synth_F1_gsu_CS"/>
</dbReference>
<keyword evidence="11 23" id="KW-0472">Membrane</keyword>
<evidence type="ECO:0000256" key="4">
    <source>
        <dbReference type="ARBA" id="ARBA00007681"/>
    </source>
</evidence>
<evidence type="ECO:0000256" key="5">
    <source>
        <dbReference type="ARBA" id="ARBA00022448"/>
    </source>
</evidence>
<dbReference type="Pfam" id="PF00119">
    <property type="entry name" value="ATP-synt_A"/>
    <property type="match status" value="1"/>
</dbReference>
<comment type="subcellular location">
    <subcellularLocation>
        <location evidence="1">Membrane</location>
        <topology evidence="1">Multi-pass membrane protein</topology>
    </subcellularLocation>
    <subcellularLocation>
        <location evidence="2">Membrane</location>
        <topology evidence="2">Peripheral membrane protein</topology>
    </subcellularLocation>
</comment>
<evidence type="ECO:0000256" key="9">
    <source>
        <dbReference type="ARBA" id="ARBA00022989"/>
    </source>
</evidence>
<name>A0A8C5IGQ4_JUNHY</name>
<proteinExistence type="inferred from homology"/>
<evidence type="ECO:0000256" key="19">
    <source>
        <dbReference type="ARBA" id="ARBA00065354"/>
    </source>
</evidence>
<keyword evidence="8" id="KW-0375">Hydrogen ion transport</keyword>
<organism evidence="24 25">
    <name type="scientific">Junco hyemalis</name>
    <name type="common">Dark-eyed junco</name>
    <dbReference type="NCBI Taxonomy" id="40217"/>
    <lineage>
        <taxon>Eukaryota</taxon>
        <taxon>Metazoa</taxon>
        <taxon>Chordata</taxon>
        <taxon>Craniata</taxon>
        <taxon>Vertebrata</taxon>
        <taxon>Euteleostomi</taxon>
        <taxon>Archelosauria</taxon>
        <taxon>Archosauria</taxon>
        <taxon>Dinosauria</taxon>
        <taxon>Saurischia</taxon>
        <taxon>Theropoda</taxon>
        <taxon>Coelurosauria</taxon>
        <taxon>Aves</taxon>
        <taxon>Neognathae</taxon>
        <taxon>Neoaves</taxon>
        <taxon>Telluraves</taxon>
        <taxon>Australaves</taxon>
        <taxon>Passeriformes</taxon>
        <taxon>Passerellidae</taxon>
        <taxon>Junco</taxon>
    </lineage>
</organism>
<dbReference type="GO" id="GO:0046933">
    <property type="term" value="F:proton-transporting ATP synthase activity, rotational mechanism"/>
    <property type="evidence" value="ECO:0007669"/>
    <property type="project" value="InterPro"/>
</dbReference>
<dbReference type="SUPFAM" id="SSF81336">
    <property type="entry name" value="F1F0 ATP synthase subunit A"/>
    <property type="match status" value="1"/>
</dbReference>
<evidence type="ECO:0000256" key="22">
    <source>
        <dbReference type="ARBA" id="ARBA00081802"/>
    </source>
</evidence>
<keyword evidence="9 23" id="KW-1133">Transmembrane helix</keyword>
<dbReference type="PROSITE" id="PS00153">
    <property type="entry name" value="ATPASE_GAMMA"/>
    <property type="match status" value="1"/>
</dbReference>
<evidence type="ECO:0000256" key="6">
    <source>
        <dbReference type="ARBA" id="ARBA00022547"/>
    </source>
</evidence>
<dbReference type="InterPro" id="IPR035908">
    <property type="entry name" value="F0_ATP_A_sf"/>
</dbReference>
<dbReference type="Gene3D" id="1.10.287.80">
    <property type="entry name" value="ATP synthase, gamma subunit, helix hairpin domain"/>
    <property type="match status" value="1"/>
</dbReference>
<evidence type="ECO:0000256" key="3">
    <source>
        <dbReference type="ARBA" id="ARBA00006810"/>
    </source>
</evidence>
<keyword evidence="10" id="KW-0406">Ion transport</keyword>